<dbReference type="RefSeq" id="XP_035666488.1">
    <property type="nucleotide sequence ID" value="XM_035810595.1"/>
</dbReference>
<evidence type="ECO:0000313" key="3">
    <source>
        <dbReference type="RefSeq" id="XP_035666488.1"/>
    </source>
</evidence>
<sequence>MFSKKKERKPDAAEVMAMQEEVKFDPIVLPDHPPQYSPPPPQQAPITMQPGHLPMQQPAASTNVVIVQQPMVTVVSPRQWSSGLCACCDDMGSCLAGTFCFSCFLCHLADKMGESCCLPVCYAHTAMVAMRTKIRIQNNITGDINNDIWTTCCCPMCAACQMSREVDFVNSINVHRAAMNAPM</sequence>
<reference evidence="3 4" key="2">
    <citation type="submission" date="2025-04" db="UniProtKB">
        <authorList>
            <consortium name="RefSeq"/>
        </authorList>
    </citation>
    <scope>IDENTIFICATION</scope>
    <source>
        <strain evidence="3 4">S238N-H82</strain>
        <tissue evidence="3 4">Testes</tissue>
    </source>
</reference>
<comment type="similarity">
    <text evidence="1">Belongs to the cornifelin family.</text>
</comment>
<dbReference type="RefSeq" id="XP_035666489.1">
    <property type="nucleotide sequence ID" value="XM_035810596.1"/>
</dbReference>
<evidence type="ECO:0000313" key="4">
    <source>
        <dbReference type="RefSeq" id="XP_035666489.1"/>
    </source>
</evidence>
<dbReference type="KEGG" id="bfo:118409522"/>
<dbReference type="GeneID" id="118409522"/>
<name>A0A9J7KLQ7_BRAFL</name>
<gene>
    <name evidence="3 4" type="primary">LOC118409522</name>
</gene>
<dbReference type="OMA" id="CASTCYQ"/>
<dbReference type="NCBIfam" id="TIGR01571">
    <property type="entry name" value="A_thal_Cys_rich"/>
    <property type="match status" value="1"/>
</dbReference>
<reference evidence="2" key="1">
    <citation type="journal article" date="2020" name="Nat. Ecol. Evol.">
        <title>Deeply conserved synteny resolves early events in vertebrate evolution.</title>
        <authorList>
            <person name="Simakov O."/>
            <person name="Marletaz F."/>
            <person name="Yue J.X."/>
            <person name="O'Connell B."/>
            <person name="Jenkins J."/>
            <person name="Brandt A."/>
            <person name="Calef R."/>
            <person name="Tung C.H."/>
            <person name="Huang T.K."/>
            <person name="Schmutz J."/>
            <person name="Satoh N."/>
            <person name="Yu J.K."/>
            <person name="Putnam N.H."/>
            <person name="Green R.E."/>
            <person name="Rokhsar D.S."/>
        </authorList>
    </citation>
    <scope>NUCLEOTIDE SEQUENCE [LARGE SCALE GENOMIC DNA]</scope>
    <source>
        <strain evidence="2">S238N-H82</strain>
    </source>
</reference>
<proteinExistence type="inferred from homology"/>
<keyword evidence="2" id="KW-1185">Reference proteome</keyword>
<dbReference type="PANTHER" id="PTHR15907">
    <property type="entry name" value="DUF614 FAMILY PROTEIN-RELATED"/>
    <property type="match status" value="1"/>
</dbReference>
<dbReference type="Pfam" id="PF04749">
    <property type="entry name" value="PLAC8"/>
    <property type="match status" value="1"/>
</dbReference>
<organism evidence="2 3">
    <name type="scientific">Branchiostoma floridae</name>
    <name type="common">Florida lancelet</name>
    <name type="synonym">Amphioxus</name>
    <dbReference type="NCBI Taxonomy" id="7739"/>
    <lineage>
        <taxon>Eukaryota</taxon>
        <taxon>Metazoa</taxon>
        <taxon>Chordata</taxon>
        <taxon>Cephalochordata</taxon>
        <taxon>Leptocardii</taxon>
        <taxon>Amphioxiformes</taxon>
        <taxon>Branchiostomatidae</taxon>
        <taxon>Branchiostoma</taxon>
    </lineage>
</organism>
<accession>A0A9J7KLQ7</accession>
<evidence type="ECO:0000313" key="2">
    <source>
        <dbReference type="Proteomes" id="UP000001554"/>
    </source>
</evidence>
<dbReference type="OrthoDB" id="1045822at2759"/>
<protein>
    <submittedName>
        <fullName evidence="3 4">Placenta-specific gene 8 protein-like isoform X1</fullName>
    </submittedName>
</protein>
<evidence type="ECO:0000256" key="1">
    <source>
        <dbReference type="ARBA" id="ARBA00009024"/>
    </source>
</evidence>
<dbReference type="Proteomes" id="UP000001554">
    <property type="component" value="Chromosome 2"/>
</dbReference>
<dbReference type="InterPro" id="IPR006461">
    <property type="entry name" value="PLAC_motif_containing"/>
</dbReference>
<dbReference type="AlphaFoldDB" id="A0A9J7KLQ7"/>